<dbReference type="InterPro" id="IPR032675">
    <property type="entry name" value="LRR_dom_sf"/>
</dbReference>
<evidence type="ECO:0000313" key="3">
    <source>
        <dbReference type="Proteomes" id="UP001141253"/>
    </source>
</evidence>
<feature type="signal peptide" evidence="1">
    <location>
        <begin position="1"/>
        <end position="31"/>
    </location>
</feature>
<dbReference type="Pfam" id="PF00560">
    <property type="entry name" value="LRR_1"/>
    <property type="match status" value="1"/>
</dbReference>
<dbReference type="Gene3D" id="3.80.10.10">
    <property type="entry name" value="Ribonuclease Inhibitor"/>
    <property type="match status" value="1"/>
</dbReference>
<comment type="caution">
    <text evidence="2">The sequence shown here is derived from an EMBL/GenBank/DDBJ whole genome shotgun (WGS) entry which is preliminary data.</text>
</comment>
<dbReference type="Proteomes" id="UP001141253">
    <property type="component" value="Chromosome 17"/>
</dbReference>
<dbReference type="InterPro" id="IPR053213">
    <property type="entry name" value="RLP29"/>
</dbReference>
<dbReference type="PANTHER" id="PTHR48009:SF7">
    <property type="entry name" value="LEUCINE-RICH REPEAT (LRR) FAMILY PROTEIN"/>
    <property type="match status" value="1"/>
</dbReference>
<evidence type="ECO:0000256" key="1">
    <source>
        <dbReference type="SAM" id="SignalP"/>
    </source>
</evidence>
<evidence type="ECO:0008006" key="4">
    <source>
        <dbReference type="Google" id="ProtNLM"/>
    </source>
</evidence>
<reference evidence="2" key="1">
    <citation type="submission" date="2022-10" db="EMBL/GenBank/DDBJ databases">
        <authorList>
            <person name="Hyden B.L."/>
            <person name="Feng K."/>
            <person name="Yates T."/>
            <person name="Jawdy S."/>
            <person name="Smart L.B."/>
            <person name="Muchero W."/>
        </authorList>
    </citation>
    <scope>NUCLEOTIDE SEQUENCE</scope>
    <source>
        <tissue evidence="2">Shoot tip</tissue>
    </source>
</reference>
<dbReference type="EMBL" id="JAPFFI010000013">
    <property type="protein sequence ID" value="KAJ6371816.1"/>
    <property type="molecule type" value="Genomic_DNA"/>
</dbReference>
<feature type="chain" id="PRO_5046930579" description="Leucine-rich repeat-containing N-terminal plant-type domain-containing protein" evidence="1">
    <location>
        <begin position="32"/>
        <end position="215"/>
    </location>
</feature>
<proteinExistence type="predicted"/>
<reference evidence="2" key="2">
    <citation type="journal article" date="2023" name="Int. J. Mol. Sci.">
        <title>De Novo Assembly and Annotation of 11 Diverse Shrub Willow (Salix) Genomes Reveals Novel Gene Organization in Sex-Linked Regions.</title>
        <authorList>
            <person name="Hyden B."/>
            <person name="Feng K."/>
            <person name="Yates T.B."/>
            <person name="Jawdy S."/>
            <person name="Cereghino C."/>
            <person name="Smart L.B."/>
            <person name="Muchero W."/>
        </authorList>
    </citation>
    <scope>NUCLEOTIDE SEQUENCE</scope>
    <source>
        <tissue evidence="2">Shoot tip</tissue>
    </source>
</reference>
<dbReference type="InterPro" id="IPR001611">
    <property type="entry name" value="Leu-rich_rpt"/>
</dbReference>
<dbReference type="PANTHER" id="PTHR48009">
    <property type="entry name" value="LEUCINE-RICH REPEAT (LRR) FAMILY PROTEIN"/>
    <property type="match status" value="1"/>
</dbReference>
<dbReference type="SUPFAM" id="SSF52058">
    <property type="entry name" value="L domain-like"/>
    <property type="match status" value="1"/>
</dbReference>
<dbReference type="PRINTS" id="PR00019">
    <property type="entry name" value="LEURICHRPT"/>
</dbReference>
<keyword evidence="3" id="KW-1185">Reference proteome</keyword>
<organism evidence="2 3">
    <name type="scientific">Salix suchowensis</name>
    <dbReference type="NCBI Taxonomy" id="1278906"/>
    <lineage>
        <taxon>Eukaryota</taxon>
        <taxon>Viridiplantae</taxon>
        <taxon>Streptophyta</taxon>
        <taxon>Embryophyta</taxon>
        <taxon>Tracheophyta</taxon>
        <taxon>Spermatophyta</taxon>
        <taxon>Magnoliopsida</taxon>
        <taxon>eudicotyledons</taxon>
        <taxon>Gunneridae</taxon>
        <taxon>Pentapetalae</taxon>
        <taxon>rosids</taxon>
        <taxon>fabids</taxon>
        <taxon>Malpighiales</taxon>
        <taxon>Salicaceae</taxon>
        <taxon>Saliceae</taxon>
        <taxon>Salix</taxon>
    </lineage>
</organism>
<gene>
    <name evidence="2" type="ORF">OIU77_002187</name>
</gene>
<protein>
    <recommendedName>
        <fullName evidence="4">Leucine-rich repeat-containing N-terminal plant-type domain-containing protein</fullName>
    </recommendedName>
</protein>
<name>A0ABQ9B5U7_9ROSI</name>
<accession>A0ABQ9B5U7</accession>
<sequence>MANQMRSLLSSCLLLATVSIVLVHIPARVHSITLKSDIEVLQALKQAIDPVSIVRSSYLHSWDFAFDPCEAARVFQGILCTFPTDKSANRIMAIDLDPAGYDGFLTPSIGNLTELTSLSISKNNFRGPIPETIANLQRLTRLSLPQNLFTGRIPQGIINLKHLEILDLSQNHLSSRIPAAITTLRSLVQLSLSNNALSGQNSRPLRIVAAEHIGS</sequence>
<keyword evidence="1" id="KW-0732">Signal</keyword>
<evidence type="ECO:0000313" key="2">
    <source>
        <dbReference type="EMBL" id="KAJ6371816.1"/>
    </source>
</evidence>
<dbReference type="Pfam" id="PF13855">
    <property type="entry name" value="LRR_8"/>
    <property type="match status" value="1"/>
</dbReference>